<dbReference type="Pfam" id="PF25439">
    <property type="entry name" value="TPR_CFAP46_N"/>
    <property type="match status" value="1"/>
</dbReference>
<dbReference type="GeneTree" id="ENSGT00570000079216"/>
<evidence type="ECO:0000256" key="1">
    <source>
        <dbReference type="SAM" id="MobiDB-lite"/>
    </source>
</evidence>
<dbReference type="eggNOG" id="ENOG502QS2Z">
    <property type="taxonomic scope" value="Eukaryota"/>
</dbReference>
<feature type="compositionally biased region" description="Basic and acidic residues" evidence="1">
    <location>
        <begin position="676"/>
        <end position="692"/>
    </location>
</feature>
<reference evidence="3" key="1">
    <citation type="submission" date="2003-08" db="EMBL/GenBank/DDBJ databases">
        <authorList>
            <person name="Birren B."/>
            <person name="Nusbaum C."/>
            <person name="Abebe A."/>
            <person name="Abouelleil A."/>
            <person name="Adekoya E."/>
            <person name="Ait-zahra M."/>
            <person name="Allen N."/>
            <person name="Allen T."/>
            <person name="An P."/>
            <person name="Anderson M."/>
            <person name="Anderson S."/>
            <person name="Arachchi H."/>
            <person name="Armbruster J."/>
            <person name="Bachantsang P."/>
            <person name="Baldwin J."/>
            <person name="Barry A."/>
            <person name="Bayul T."/>
            <person name="Blitshsteyn B."/>
            <person name="Bloom T."/>
            <person name="Blye J."/>
            <person name="Boguslavskiy L."/>
            <person name="Borowsky M."/>
            <person name="Boukhgalter B."/>
            <person name="Brunache A."/>
            <person name="Butler J."/>
            <person name="Calixte N."/>
            <person name="Calvo S."/>
            <person name="Camarata J."/>
            <person name="Campo K."/>
            <person name="Chang J."/>
            <person name="Cheshatsang Y."/>
            <person name="Citroen M."/>
            <person name="Collymore A."/>
            <person name="Considine T."/>
            <person name="Cook A."/>
            <person name="Cooke P."/>
            <person name="Corum B."/>
            <person name="Cuomo C."/>
            <person name="David R."/>
            <person name="Dawoe T."/>
            <person name="Degray S."/>
            <person name="Dodge S."/>
            <person name="Dooley K."/>
            <person name="Dorje P."/>
            <person name="Dorjee K."/>
            <person name="Dorris L."/>
            <person name="Duffey N."/>
            <person name="Dupes A."/>
            <person name="Elkins T."/>
            <person name="Engels R."/>
            <person name="Erickson J."/>
            <person name="Farina A."/>
            <person name="Faro S."/>
            <person name="Ferreira P."/>
            <person name="Fischer H."/>
            <person name="Fitzgerald M."/>
            <person name="Foley K."/>
            <person name="Gage D."/>
            <person name="Galagan J."/>
            <person name="Gearin G."/>
            <person name="Gnerre S."/>
            <person name="Gnirke A."/>
            <person name="Goyette A."/>
            <person name="Graham J."/>
            <person name="Grandbois E."/>
            <person name="Gyaltsen K."/>
            <person name="Hafez N."/>
            <person name="Hagopian D."/>
            <person name="Hagos B."/>
            <person name="Hall J."/>
            <person name="Hatcher B."/>
            <person name="Heller A."/>
            <person name="Higgins H."/>
            <person name="Honan T."/>
            <person name="Horn A."/>
            <person name="Houde N."/>
            <person name="Hughes L."/>
            <person name="Hulme W."/>
            <person name="Husby E."/>
            <person name="Iliev I."/>
            <person name="Jaffe D."/>
            <person name="Jones C."/>
            <person name="Kamal M."/>
            <person name="Kamat A."/>
            <person name="Kamvysselis M."/>
            <person name="Karlsson E."/>
            <person name="Kells C."/>
            <person name="Kieu A."/>
            <person name="Kisner P."/>
            <person name="Kodira C."/>
            <person name="Kulbokas E."/>
            <person name="Labutti K."/>
            <person name="Lama D."/>
            <person name="Landers T."/>
            <person name="Leger J."/>
            <person name="Levine S."/>
            <person name="Lewis D."/>
            <person name="Lewis T."/>
            <person name="Lindblad-toh K."/>
            <person name="Liu X."/>
            <person name="Lokyitsang T."/>
            <person name="Lokyitsang Y."/>
            <person name="Lucien O."/>
            <person name="Lui A."/>
            <person name="Ma L.J."/>
            <person name="Mabbitt R."/>
            <person name="Macdonald J."/>
            <person name="Maclean C."/>
            <person name="Major J."/>
            <person name="Manning J."/>
            <person name="Marabella R."/>
            <person name="Maru K."/>
            <person name="Matthews C."/>
            <person name="Mauceli E."/>
            <person name="Mccarthy M."/>
            <person name="Mcdonough S."/>
            <person name="Mcghee T."/>
            <person name="Meldrim J."/>
            <person name="Meneus L."/>
            <person name="Mesirov J."/>
            <person name="Mihalev A."/>
            <person name="Mihova T."/>
            <person name="Mikkelsen T."/>
            <person name="Mlenga V."/>
            <person name="Moru K."/>
            <person name="Mozes J."/>
            <person name="Mulrain L."/>
            <person name="Munson G."/>
            <person name="Naylor J."/>
            <person name="Newes C."/>
            <person name="Nguyen C."/>
            <person name="Nguyen N."/>
            <person name="Nguyen T."/>
            <person name="Nicol R."/>
            <person name="Nielsen C."/>
            <person name="Nizzari M."/>
            <person name="Norbu C."/>
            <person name="Norbu N."/>
            <person name="O'donnell P."/>
            <person name="Okoawo O."/>
            <person name="O'leary S."/>
            <person name="Omotosho B."/>
            <person name="O'neill K."/>
            <person name="Osman S."/>
            <person name="Parker S."/>
            <person name="Perrin D."/>
            <person name="Phunkhang P."/>
            <person name="Piqani B."/>
            <person name="Purcell S."/>
            <person name="Rachupka T."/>
            <person name="Ramasamy U."/>
            <person name="Rameau R."/>
            <person name="Ray V."/>
            <person name="Raymond C."/>
            <person name="Retta R."/>
            <person name="Richardson S."/>
            <person name="Rise C."/>
            <person name="Rodriguez J."/>
            <person name="Rogers J."/>
            <person name="Rogov P."/>
            <person name="Rutman M."/>
            <person name="Schupbach R."/>
            <person name="Seaman C."/>
            <person name="Settipalli S."/>
            <person name="Sharpe T."/>
            <person name="Sheridan J."/>
            <person name="Sherpa N."/>
            <person name="Shi J."/>
            <person name="Smirnov S."/>
            <person name="Smith C."/>
            <person name="Sougnez C."/>
            <person name="Spencer B."/>
            <person name="Stalker J."/>
            <person name="Stange-thomann N."/>
            <person name="Stavropoulos S."/>
            <person name="Stetson K."/>
            <person name="Stone C."/>
            <person name="Stone S."/>
            <person name="Stubbs M."/>
            <person name="Talamas J."/>
            <person name="Tchuinga P."/>
            <person name="Tenzing P."/>
            <person name="Tesfaye S."/>
            <person name="Theodore J."/>
            <person name="Thoulutsang Y."/>
            <person name="Topham K."/>
            <person name="Towey S."/>
            <person name="Tsamla T."/>
            <person name="Tsomo N."/>
            <person name="Vallee D."/>
            <person name="Vassiliev H."/>
            <person name="Venkataraman V."/>
            <person name="Vinson J."/>
            <person name="Vo A."/>
            <person name="Wade C."/>
            <person name="Wang S."/>
            <person name="Wangchuk T."/>
            <person name="Wangdi T."/>
            <person name="Whittaker C."/>
            <person name="Wilkinson J."/>
            <person name="Wu Y."/>
            <person name="Wyman D."/>
            <person name="Yadav S."/>
            <person name="Yang S."/>
            <person name="Yang X."/>
            <person name="Yeager S."/>
            <person name="Yee E."/>
            <person name="Young G."/>
            <person name="Zainoun J."/>
            <person name="Zembeck L."/>
            <person name="Zimmer A."/>
            <person name="Zody M."/>
            <person name="Lander E."/>
        </authorList>
    </citation>
    <scope>NUCLEOTIDE SEQUENCE [LARGE SCALE GENOMIC DNA]</scope>
</reference>
<dbReference type="GO" id="GO:0060294">
    <property type="term" value="P:cilium movement involved in cell motility"/>
    <property type="evidence" value="ECO:0007669"/>
    <property type="project" value="InterPro"/>
</dbReference>
<feature type="region of interest" description="Disordered" evidence="1">
    <location>
        <begin position="606"/>
        <end position="632"/>
    </location>
</feature>
<evidence type="ECO:0000313" key="3">
    <source>
        <dbReference type="Proteomes" id="UP000007875"/>
    </source>
</evidence>
<name>H2YF98_CIOSA</name>
<dbReference type="Ensembl" id="ENSCSAVT00000004055.1">
    <property type="protein sequence ID" value="ENSCSAVP00000003996.1"/>
    <property type="gene ID" value="ENSCSAVG00000002365.1"/>
</dbReference>
<dbReference type="GO" id="GO:0035082">
    <property type="term" value="P:axoneme assembly"/>
    <property type="evidence" value="ECO:0007669"/>
    <property type="project" value="InterPro"/>
</dbReference>
<proteinExistence type="predicted"/>
<evidence type="ECO:0000313" key="2">
    <source>
        <dbReference type="Ensembl" id="ENSCSAVP00000003996.1"/>
    </source>
</evidence>
<dbReference type="OMA" id="EIQEGWI"/>
<dbReference type="Proteomes" id="UP000007875">
    <property type="component" value="Unassembled WGS sequence"/>
</dbReference>
<feature type="region of interest" description="Disordered" evidence="1">
    <location>
        <begin position="671"/>
        <end position="692"/>
    </location>
</feature>
<dbReference type="HOGENOM" id="CLU_000530_0_0_1"/>
<dbReference type="STRING" id="51511.ENSCSAVP00000003996"/>
<accession>H2YF98</accession>
<keyword evidence="3" id="KW-1185">Reference proteome</keyword>
<dbReference type="PANTHER" id="PTHR15977:SF15">
    <property type="entry name" value="CILIA- AND FLAGELLA-ASSOCIATED PROTEIN 46"/>
    <property type="match status" value="1"/>
</dbReference>
<dbReference type="InterPro" id="IPR057466">
    <property type="entry name" value="CFAP46_TPR"/>
</dbReference>
<evidence type="ECO:0008006" key="4">
    <source>
        <dbReference type="Google" id="ProtNLM"/>
    </source>
</evidence>
<reference evidence="2" key="2">
    <citation type="submission" date="2025-08" db="UniProtKB">
        <authorList>
            <consortium name="Ensembl"/>
        </authorList>
    </citation>
    <scope>IDENTIFICATION</scope>
</reference>
<dbReference type="InterPro" id="IPR039586">
    <property type="entry name" value="CFAP46"/>
</dbReference>
<dbReference type="InParanoid" id="H2YF98"/>
<sequence length="1328" mass="149967">MDANIRQFLAIASISDDEKYVVESFNLLQQAFQKSRDEDGPDVCGSDLYILCSEVALKLGQLKICQECLHMYFNGTPLSNQFLCRAYLCQAQLLAPKSAESASAFETAVVYILKAVNFAKDKPRYHFIVYNASVLYWQMARPFLRATYRALLHPSLQQVVAALEAIDDDDYEWRATLMIALIESLVDANCTKEAGTASQNAAQFTLSRNPVMFKDVFKLQIRHKLVDLNKLAREVKGMPQYVAFFKLQRIKFSVDKNPDEVGTRKYISQEQIIPEIFLKKIPFLLIDVARLCINIDQVDFARDCLNAFKDCEVTESGLQVEIEFLECEMMVKQLGEKQEAYTKHSVEVRLSAIKRMEQALENAVRSGNANVVQGACATQWNLCLPLLQRNLRKHVRRPLTAVAKDLEDISSLQVTLRCRVHMELAKCEEAVEQIEAAVKHVNKALELDDSGFYQERLHTMLHRLQLSTQLYRTPDRPEDVAAIIIEQARKSSESGSVRMKRSLLVKAGLALAPDAFQYVLDSENDTKGGLKGLVNEVQVLGARARQWQKGVKKAPGHLKRLGDENDRERARLWVDLVKTARQQHVWDVCRVAALFCLLYDDARWKRKSAGKPPGTADSASVGGRSPDNETVNSDSNLLDADLLRMLAEVHFINGEALVHLLRCEGLKLNESPDPPVDNRQRPKGHEYQRPEQEPEWAEYTDWIHHLNKLAISAFLRAIELGIELEETWIICSGAAYLWNYSNHLLAASRYTELTPMFQQVLFGMQQIGHSTEATLLVRICDVIAKGLLRPWIPKKPSTEPGNTAPGTTAGLAVDPEGMDDLKKALEVCEYGLQVTNGTNHVDLISTSVRHQLLATWVQVKQLLQQQISPGFGTENEKLPEQREMTKALVMLEMLSLNRNDMMEFTVPDITQVCDVVDESTWNNAGVELEVWTRLAQLSRLQKNHALVVRCTNSALALETKAVSKKSAKEKKADTTVALELLAYSSCIRGESLMDTCAANPSARRQAMHSFVDSAKFGERAGSFTLVMMSCRRWWNAALPLIPSPLERELLRQPLDVLLHSILRTADTSAQGMKDKGVVKLMEDEDGSSNKQSIGVSLGDPADDRTLRAVMYGLQFQTFADKGEWEEGLVVMDRALHHMPRTKHRLLLFKHRVIVKAKLGKNVQMDIAKFRDESEDYVSHMWHRVALCSRETLEQLMAFQKAIEALHSDDTRWQKFEYLLELATWMYSNEFSISGAFDYKLEWAADILINMKFNAPEQASQADKAKTKKGKAVKPAIIGVEPNNLNIKFEDFHSTRQLDGLIRSHVMMATVSGKGSSEHATYCQLAYSF</sequence>
<reference evidence="2" key="3">
    <citation type="submission" date="2025-09" db="UniProtKB">
        <authorList>
            <consortium name="Ensembl"/>
        </authorList>
    </citation>
    <scope>IDENTIFICATION</scope>
</reference>
<dbReference type="PANTHER" id="PTHR15977">
    <property type="entry name" value="CILIA- AND FLAGELLA-ASSOCIATED PROTEIN 46"/>
    <property type="match status" value="1"/>
</dbReference>
<organism evidence="2 3">
    <name type="scientific">Ciona savignyi</name>
    <name type="common">Pacific transparent sea squirt</name>
    <dbReference type="NCBI Taxonomy" id="51511"/>
    <lineage>
        <taxon>Eukaryota</taxon>
        <taxon>Metazoa</taxon>
        <taxon>Chordata</taxon>
        <taxon>Tunicata</taxon>
        <taxon>Ascidiacea</taxon>
        <taxon>Phlebobranchia</taxon>
        <taxon>Cionidae</taxon>
        <taxon>Ciona</taxon>
    </lineage>
</organism>
<protein>
    <recommendedName>
        <fullName evidence="4">Cilia- and flagella-associated protein 46</fullName>
    </recommendedName>
</protein>